<feature type="transmembrane region" description="Helical" evidence="3">
    <location>
        <begin position="7"/>
        <end position="28"/>
    </location>
</feature>
<sequence length="554" mass="64495">MKNTKKIVFVIIFILVFSSNFIINNQFFSRKIKKIKSNYSGSNKLNISTENNLGQPRNDPFENLDKTKKDSNVEQKPVLISDLSDDSFLYHYQSNNYYGTLDITDYQPSKTCFHELQEPNNVNIKGIPWESSQFILTFVLPIYNKIDYLDRIFKSILDFANSPKNNPRNEKIEIVIVDAGSTDGSYEYALRLAKSLNNPSNRAVYPKSKHIKKDKNKEKQKNDFDSEDHNLINSVLTSFLTGNKYSNPKKTIRYRNAMITIHNQGLLKKIEDSNQKAPFHSKISLYQGSNVKVRVIRRNKETYSVIARQIGVEYSTGRYIWQVDPDDETITDSIAKIVDELRKEVEDPKTFVPNKDVSNTDNDFADVNDDKDSHKYDYIKNYQSFLNNDIERKNNNDPPADMVEIGYCQFTYENGVFPDTPNCFPKFEQRLNSNLKIAEQLVTYATSWQLWQCIIKRDTLLKAIETIKLRSPNQTKITFADDLFIYSATVYHAQVLKGVNLFGYIYYLNNPQSESLKISKGKLDTKLSWKIIVEFIHCLFDRMKLPYSYRYTDE</sequence>
<dbReference type="SUPFAM" id="SSF53448">
    <property type="entry name" value="Nucleotide-diphospho-sugar transferases"/>
    <property type="match status" value="1"/>
</dbReference>
<comment type="caution">
    <text evidence="5">The sequence shown here is derived from an EMBL/GenBank/DDBJ whole genome shotgun (WGS) entry which is preliminary data.</text>
</comment>
<dbReference type="CDD" id="cd00761">
    <property type="entry name" value="Glyco_tranf_GTA_type"/>
    <property type="match status" value="1"/>
</dbReference>
<dbReference type="PANTHER" id="PTHR22916">
    <property type="entry name" value="GLYCOSYLTRANSFERASE"/>
    <property type="match status" value="1"/>
</dbReference>
<dbReference type="Pfam" id="PF00535">
    <property type="entry name" value="Glycos_transf_2"/>
    <property type="match status" value="2"/>
</dbReference>
<name>A0ABR2K7K5_9EUKA</name>
<dbReference type="EMBL" id="JAPFFF010000006">
    <property type="protein sequence ID" value="KAK8887059.1"/>
    <property type="molecule type" value="Genomic_DNA"/>
</dbReference>
<dbReference type="InterPro" id="IPR001173">
    <property type="entry name" value="Glyco_trans_2-like"/>
</dbReference>
<keyword evidence="3" id="KW-0472">Membrane</keyword>
<comment type="function">
    <text evidence="1">Dolichyl-phosphate beta-glucosyltransferase involved in the glycosylation of glycoproteins through the synthesis of dolichyl beta-D-glucosyl phosphate which serves as a sugar donor for transfer of three glucose residues to the Man-9-GlcNAc-2-PP-dolichol precursor to N-glycans.</text>
</comment>
<feature type="compositionally biased region" description="Polar residues" evidence="2">
    <location>
        <begin position="46"/>
        <end position="55"/>
    </location>
</feature>
<feature type="domain" description="Glycosyltransferase 2-like" evidence="4">
    <location>
        <begin position="286"/>
        <end position="345"/>
    </location>
</feature>
<gene>
    <name evidence="5" type="ORF">M9Y10_038095</name>
</gene>
<proteinExistence type="predicted"/>
<dbReference type="PANTHER" id="PTHR22916:SF3">
    <property type="entry name" value="UDP-GLCNAC:BETAGAL BETA-1,3-N-ACETYLGLUCOSAMINYLTRANSFERASE-LIKE PROTEIN 1"/>
    <property type="match status" value="1"/>
</dbReference>
<keyword evidence="6" id="KW-1185">Reference proteome</keyword>
<dbReference type="Proteomes" id="UP001470230">
    <property type="component" value="Unassembled WGS sequence"/>
</dbReference>
<dbReference type="InterPro" id="IPR029044">
    <property type="entry name" value="Nucleotide-diphossugar_trans"/>
</dbReference>
<accession>A0ABR2K7K5</accession>
<organism evidence="5 6">
    <name type="scientific">Tritrichomonas musculus</name>
    <dbReference type="NCBI Taxonomy" id="1915356"/>
    <lineage>
        <taxon>Eukaryota</taxon>
        <taxon>Metamonada</taxon>
        <taxon>Parabasalia</taxon>
        <taxon>Tritrichomonadida</taxon>
        <taxon>Tritrichomonadidae</taxon>
        <taxon>Tritrichomonas</taxon>
    </lineage>
</organism>
<reference evidence="5 6" key="1">
    <citation type="submission" date="2024-04" db="EMBL/GenBank/DDBJ databases">
        <title>Tritrichomonas musculus Genome.</title>
        <authorList>
            <person name="Alves-Ferreira E."/>
            <person name="Grigg M."/>
            <person name="Lorenzi H."/>
            <person name="Galac M."/>
        </authorList>
    </citation>
    <scope>NUCLEOTIDE SEQUENCE [LARGE SCALE GENOMIC DNA]</scope>
    <source>
        <strain evidence="5 6">EAF2021</strain>
    </source>
</reference>
<evidence type="ECO:0000259" key="4">
    <source>
        <dbReference type="Pfam" id="PF00535"/>
    </source>
</evidence>
<keyword evidence="3" id="KW-0812">Transmembrane</keyword>
<evidence type="ECO:0000256" key="2">
    <source>
        <dbReference type="SAM" id="MobiDB-lite"/>
    </source>
</evidence>
<feature type="domain" description="Glycosyltransferase 2-like" evidence="4">
    <location>
        <begin position="138"/>
        <end position="209"/>
    </location>
</feature>
<evidence type="ECO:0000313" key="6">
    <source>
        <dbReference type="Proteomes" id="UP001470230"/>
    </source>
</evidence>
<feature type="region of interest" description="Disordered" evidence="2">
    <location>
        <begin position="46"/>
        <end position="72"/>
    </location>
</feature>
<evidence type="ECO:0000256" key="1">
    <source>
        <dbReference type="ARBA" id="ARBA00003301"/>
    </source>
</evidence>
<feature type="compositionally biased region" description="Basic and acidic residues" evidence="2">
    <location>
        <begin position="59"/>
        <end position="72"/>
    </location>
</feature>
<protein>
    <recommendedName>
        <fullName evidence="4">Glycosyltransferase 2-like domain-containing protein</fullName>
    </recommendedName>
</protein>
<dbReference type="Gene3D" id="3.90.550.10">
    <property type="entry name" value="Spore Coat Polysaccharide Biosynthesis Protein SpsA, Chain A"/>
    <property type="match status" value="2"/>
</dbReference>
<keyword evidence="3" id="KW-1133">Transmembrane helix</keyword>
<feature type="region of interest" description="Disordered" evidence="2">
    <location>
        <begin position="203"/>
        <end position="224"/>
    </location>
</feature>
<feature type="compositionally biased region" description="Basic and acidic residues" evidence="2">
    <location>
        <begin position="215"/>
        <end position="224"/>
    </location>
</feature>
<evidence type="ECO:0000313" key="5">
    <source>
        <dbReference type="EMBL" id="KAK8887059.1"/>
    </source>
</evidence>
<evidence type="ECO:0000256" key="3">
    <source>
        <dbReference type="SAM" id="Phobius"/>
    </source>
</evidence>